<proteinExistence type="predicted"/>
<dbReference type="AlphaFoldDB" id="Q9A971"/>
<dbReference type="EnsemblBacteria" id="AAK23107">
    <property type="protein sequence ID" value="AAK23107"/>
    <property type="gene ID" value="CC_1123"/>
</dbReference>
<feature type="region of interest" description="Disordered" evidence="1">
    <location>
        <begin position="143"/>
        <end position="176"/>
    </location>
</feature>
<gene>
    <name evidence="2" type="ordered locus">CC_1123</name>
</gene>
<evidence type="ECO:0000313" key="3">
    <source>
        <dbReference type="Proteomes" id="UP000001816"/>
    </source>
</evidence>
<dbReference type="EMBL" id="AE005673">
    <property type="protein sequence ID" value="AAK23107.1"/>
    <property type="molecule type" value="Genomic_DNA"/>
</dbReference>
<dbReference type="STRING" id="190650.CC_1123"/>
<reference evidence="2 3" key="1">
    <citation type="journal article" date="2001" name="Proc. Natl. Acad. Sci. U.S.A.">
        <title>Complete genome sequence of Caulobacter crescentus.</title>
        <authorList>
            <person name="Nierman W.C."/>
            <person name="Feldblyum T.V."/>
            <person name="Laub M.T."/>
            <person name="Paulsen I.T."/>
            <person name="Nelson K.E."/>
            <person name="Eisen J.A."/>
            <person name="Heidelberg J.F."/>
            <person name="Alley M.R."/>
            <person name="Ohta N."/>
            <person name="Maddock J.R."/>
            <person name="Potocka I."/>
            <person name="Nelson W.C."/>
            <person name="Newton A."/>
            <person name="Stephens C."/>
            <person name="Phadke N.D."/>
            <person name="Ely B."/>
            <person name="DeBoy R.T."/>
            <person name="Dodson R.J."/>
            <person name="Durkin A.S."/>
            <person name="Gwinn M.L."/>
            <person name="Haft D.H."/>
            <person name="Kolonay J.F."/>
            <person name="Smit J."/>
            <person name="Craven M.B."/>
            <person name="Khouri H."/>
            <person name="Shetty J."/>
            <person name="Berry K."/>
            <person name="Utterback T."/>
            <person name="Tran K."/>
            <person name="Wolf A."/>
            <person name="Vamathevan J."/>
            <person name="Ermolaeva M."/>
            <person name="White O."/>
            <person name="Salzberg S.L."/>
            <person name="Venter J.C."/>
            <person name="Shapiro L."/>
            <person name="Fraser C.M."/>
        </authorList>
    </citation>
    <scope>NUCLEOTIDE SEQUENCE [LARGE SCALE GENOMIC DNA]</scope>
    <source>
        <strain evidence="3">ATCC 19089 / CB15</strain>
    </source>
</reference>
<keyword evidence="3" id="KW-1185">Reference proteome</keyword>
<dbReference type="Proteomes" id="UP000001816">
    <property type="component" value="Chromosome"/>
</dbReference>
<feature type="compositionally biased region" description="Gly residues" evidence="1">
    <location>
        <begin position="147"/>
        <end position="158"/>
    </location>
</feature>
<accession>Q9A971</accession>
<sequence length="224" mass="23458">MRRAALELTNLGDRQAGKIDTAQGLHRAGADAAEQVQLQALDRPADVGGVPIAVVLLAVRHGQAHSLLDEDDGAARDHLRIDRDGAHGRNPATQRVERPDALGPGVVHRRLHLPLDRAGQGAAAQGRGNEVAERIGMGGRGRRGVRLRGGFGDGGSGECGDDRGGQNSGELASHRGGPLIGGLSGGVWIVRSRLCDNPVSRYGAAWPRAVREKQASIQGFETGL</sequence>
<dbReference type="PIR" id="G87388">
    <property type="entry name" value="G87388"/>
</dbReference>
<dbReference type="BioCyc" id="CAULO:CC1123-MONOMER"/>
<dbReference type="HOGENOM" id="CLU_1233205_0_0_5"/>
<dbReference type="KEGG" id="ccr:CC_1123"/>
<evidence type="ECO:0000256" key="1">
    <source>
        <dbReference type="SAM" id="MobiDB-lite"/>
    </source>
</evidence>
<organism evidence="2 3">
    <name type="scientific">Caulobacter vibrioides (strain ATCC 19089 / CIP 103742 / CB 15)</name>
    <name type="common">Caulobacter crescentus</name>
    <dbReference type="NCBI Taxonomy" id="190650"/>
    <lineage>
        <taxon>Bacteria</taxon>
        <taxon>Pseudomonadati</taxon>
        <taxon>Pseudomonadota</taxon>
        <taxon>Alphaproteobacteria</taxon>
        <taxon>Caulobacterales</taxon>
        <taxon>Caulobacteraceae</taxon>
        <taxon>Caulobacter</taxon>
    </lineage>
</organism>
<name>Q9A971_CAUVC</name>
<protein>
    <submittedName>
        <fullName evidence="2">Uncharacterized protein</fullName>
    </submittedName>
</protein>
<evidence type="ECO:0000313" key="2">
    <source>
        <dbReference type="EMBL" id="AAK23107.1"/>
    </source>
</evidence>